<accession>A0ABS3YJ08</accession>
<sequence>MQKSTYIKEKVEELARLLLPLGISHITIYITGSRDLFSPALPISRLQFNGSELLFQEMKNNWEIPITVIFKANSI</sequence>
<organism evidence="1 2">
    <name type="scientific">Chitinophaga chungangae</name>
    <dbReference type="NCBI Taxonomy" id="2821488"/>
    <lineage>
        <taxon>Bacteria</taxon>
        <taxon>Pseudomonadati</taxon>
        <taxon>Bacteroidota</taxon>
        <taxon>Chitinophagia</taxon>
        <taxon>Chitinophagales</taxon>
        <taxon>Chitinophagaceae</taxon>
        <taxon>Chitinophaga</taxon>
    </lineage>
</organism>
<gene>
    <name evidence="1" type="ORF">J7I43_20760</name>
</gene>
<dbReference type="RefSeq" id="WP_209147785.1">
    <property type="nucleotide sequence ID" value="NZ_JAGHKP010000004.1"/>
</dbReference>
<protein>
    <submittedName>
        <fullName evidence="1">Uncharacterized protein</fullName>
    </submittedName>
</protein>
<dbReference type="Proteomes" id="UP000679126">
    <property type="component" value="Unassembled WGS sequence"/>
</dbReference>
<evidence type="ECO:0000313" key="1">
    <source>
        <dbReference type="EMBL" id="MBO9154670.1"/>
    </source>
</evidence>
<reference evidence="2" key="1">
    <citation type="submission" date="2021-03" db="EMBL/GenBank/DDBJ databases">
        <title>Assistant Professor.</title>
        <authorList>
            <person name="Huq M.A."/>
        </authorList>
    </citation>
    <scope>NUCLEOTIDE SEQUENCE [LARGE SCALE GENOMIC DNA]</scope>
    <source>
        <strain evidence="2">MAH-28</strain>
    </source>
</reference>
<name>A0ABS3YJ08_9BACT</name>
<evidence type="ECO:0000313" key="2">
    <source>
        <dbReference type="Proteomes" id="UP000679126"/>
    </source>
</evidence>
<dbReference type="EMBL" id="JAGHKP010000004">
    <property type="protein sequence ID" value="MBO9154670.1"/>
    <property type="molecule type" value="Genomic_DNA"/>
</dbReference>
<comment type="caution">
    <text evidence="1">The sequence shown here is derived from an EMBL/GenBank/DDBJ whole genome shotgun (WGS) entry which is preliminary data.</text>
</comment>
<proteinExistence type="predicted"/>
<keyword evidence="2" id="KW-1185">Reference proteome</keyword>